<feature type="transmembrane region" description="Helical" evidence="10">
    <location>
        <begin position="48"/>
        <end position="73"/>
    </location>
</feature>
<keyword evidence="9" id="KW-0046">Antibiotic resistance</keyword>
<dbReference type="Pfam" id="PF01554">
    <property type="entry name" value="MatE"/>
    <property type="match status" value="2"/>
</dbReference>
<comment type="similarity">
    <text evidence="2">Belongs to the multi antimicrobial extrusion (MATE) (TC 2.A.66.1) family. MepA subfamily.</text>
</comment>
<evidence type="ECO:0000313" key="11">
    <source>
        <dbReference type="EMBL" id="UYM17480.1"/>
    </source>
</evidence>
<feature type="transmembrane region" description="Helical" evidence="10">
    <location>
        <begin position="12"/>
        <end position="36"/>
    </location>
</feature>
<evidence type="ECO:0000256" key="2">
    <source>
        <dbReference type="ARBA" id="ARBA00008417"/>
    </source>
</evidence>
<evidence type="ECO:0000256" key="3">
    <source>
        <dbReference type="ARBA" id="ARBA00022106"/>
    </source>
</evidence>
<dbReference type="RefSeq" id="WP_262600074.1">
    <property type="nucleotide sequence ID" value="NZ_CP103300.1"/>
</dbReference>
<organism evidence="11 12">
    <name type="scientific">Endozoicomonas euniceicola</name>
    <dbReference type="NCBI Taxonomy" id="1234143"/>
    <lineage>
        <taxon>Bacteria</taxon>
        <taxon>Pseudomonadati</taxon>
        <taxon>Pseudomonadota</taxon>
        <taxon>Gammaproteobacteria</taxon>
        <taxon>Oceanospirillales</taxon>
        <taxon>Endozoicomonadaceae</taxon>
        <taxon>Endozoicomonas</taxon>
    </lineage>
</organism>
<gene>
    <name evidence="11" type="ORF">NX720_06055</name>
</gene>
<feature type="transmembrane region" description="Helical" evidence="10">
    <location>
        <begin position="165"/>
        <end position="188"/>
    </location>
</feature>
<dbReference type="InterPro" id="IPR048279">
    <property type="entry name" value="MdtK-like"/>
</dbReference>
<protein>
    <recommendedName>
        <fullName evidence="3">Multidrug export protein MepA</fullName>
    </recommendedName>
</protein>
<comment type="subcellular location">
    <subcellularLocation>
        <location evidence="1">Cell inner membrane</location>
        <topology evidence="1">Multi-pass membrane protein</topology>
    </subcellularLocation>
</comment>
<evidence type="ECO:0000256" key="4">
    <source>
        <dbReference type="ARBA" id="ARBA00022448"/>
    </source>
</evidence>
<sequence>MSQLNRLGNAPIGRLLINMTLPACSGILALMMYNIIDTIIVGQYAGPMAIAGMSVVLPVSMLIPTLGMGIGVGSSSIISRSLGAKDFDTARQTFGNALSLAALICTTASVLSGIYATEILTVFGGRGEILPYAMEYYTIILMGIPILGCWMCMNNTLRAEGLSKYSMIGMCLTSAINLILDIVFVIFMDMGLKGAAIATVLSQLAGLLYLLSFYLRGRSHLKIKRQYFRWNKAIIREILSLGAPSIARQGAGSFIVILLNQSLYLYGGPIAVAVYGILHRIISLLFVPIIGMTQGFLPIAGYNYGAKQYDRVQEVVYKSILFGTLATSALALLSWHFPEAMIQLFTSDETVLELGAQGLKIITVLMPLAAAQSIAAGYYQAIGRPVAAFILTISRQVLMLIPMLYLLPQVFELKGVWLAFPVSDALACILTLTVFARELPKLKAAQREAALQRA</sequence>
<feature type="transmembrane region" description="Helical" evidence="10">
    <location>
        <begin position="254"/>
        <end position="275"/>
    </location>
</feature>
<proteinExistence type="inferred from homology"/>
<dbReference type="PIRSF" id="PIRSF006603">
    <property type="entry name" value="DinF"/>
    <property type="match status" value="1"/>
</dbReference>
<evidence type="ECO:0000256" key="1">
    <source>
        <dbReference type="ARBA" id="ARBA00004429"/>
    </source>
</evidence>
<feature type="transmembrane region" description="Helical" evidence="10">
    <location>
        <begin position="136"/>
        <end position="153"/>
    </location>
</feature>
<feature type="transmembrane region" description="Helical" evidence="10">
    <location>
        <begin position="417"/>
        <end position="436"/>
    </location>
</feature>
<evidence type="ECO:0000256" key="6">
    <source>
        <dbReference type="ARBA" id="ARBA00022692"/>
    </source>
</evidence>
<feature type="transmembrane region" description="Helical" evidence="10">
    <location>
        <begin position="281"/>
        <end position="303"/>
    </location>
</feature>
<dbReference type="InterPro" id="IPR002528">
    <property type="entry name" value="MATE_fam"/>
</dbReference>
<evidence type="ECO:0000256" key="9">
    <source>
        <dbReference type="ARBA" id="ARBA00023251"/>
    </source>
</evidence>
<dbReference type="EMBL" id="CP103300">
    <property type="protein sequence ID" value="UYM17480.1"/>
    <property type="molecule type" value="Genomic_DNA"/>
</dbReference>
<dbReference type="PANTHER" id="PTHR43823">
    <property type="entry name" value="SPORULATION PROTEIN YKVU"/>
    <property type="match status" value="1"/>
</dbReference>
<keyword evidence="12" id="KW-1185">Reference proteome</keyword>
<dbReference type="InterPro" id="IPR051327">
    <property type="entry name" value="MATE_MepA_subfamily"/>
</dbReference>
<feature type="transmembrane region" description="Helical" evidence="10">
    <location>
        <begin position="94"/>
        <end position="116"/>
    </location>
</feature>
<dbReference type="Proteomes" id="UP001163255">
    <property type="component" value="Chromosome"/>
</dbReference>
<keyword evidence="7 10" id="KW-1133">Transmembrane helix</keyword>
<feature type="transmembrane region" description="Helical" evidence="10">
    <location>
        <begin position="315"/>
        <end position="337"/>
    </location>
</feature>
<dbReference type="PANTHER" id="PTHR43823:SF3">
    <property type="entry name" value="MULTIDRUG EXPORT PROTEIN MEPA"/>
    <property type="match status" value="1"/>
</dbReference>
<evidence type="ECO:0000313" key="12">
    <source>
        <dbReference type="Proteomes" id="UP001163255"/>
    </source>
</evidence>
<feature type="transmembrane region" description="Helical" evidence="10">
    <location>
        <begin position="386"/>
        <end position="405"/>
    </location>
</feature>
<keyword evidence="5" id="KW-1003">Cell membrane</keyword>
<feature type="transmembrane region" description="Helical" evidence="10">
    <location>
        <begin position="194"/>
        <end position="215"/>
    </location>
</feature>
<accession>A0ABY6GXH1</accession>
<keyword evidence="8 10" id="KW-0472">Membrane</keyword>
<dbReference type="InterPro" id="IPR045070">
    <property type="entry name" value="MATE_MepA-like"/>
</dbReference>
<evidence type="ECO:0000256" key="5">
    <source>
        <dbReference type="ARBA" id="ARBA00022475"/>
    </source>
</evidence>
<feature type="transmembrane region" description="Helical" evidence="10">
    <location>
        <begin position="357"/>
        <end position="379"/>
    </location>
</feature>
<reference evidence="11" key="1">
    <citation type="submission" date="2022-10" db="EMBL/GenBank/DDBJ databases">
        <title>Completed Genome Sequence of two octocoral isolated bacterium, Endozoicomonas euniceicola EF212T and Endozoicomonas gorgoniicola PS125T.</title>
        <authorList>
            <person name="Chiou Y.-J."/>
            <person name="Chen Y.-H."/>
        </authorList>
    </citation>
    <scope>NUCLEOTIDE SEQUENCE</scope>
    <source>
        <strain evidence="11">EF212</strain>
    </source>
</reference>
<evidence type="ECO:0000256" key="10">
    <source>
        <dbReference type="SAM" id="Phobius"/>
    </source>
</evidence>
<dbReference type="NCBIfam" id="TIGR00797">
    <property type="entry name" value="matE"/>
    <property type="match status" value="1"/>
</dbReference>
<evidence type="ECO:0000256" key="8">
    <source>
        <dbReference type="ARBA" id="ARBA00023136"/>
    </source>
</evidence>
<name>A0ABY6GXH1_9GAMM</name>
<evidence type="ECO:0000256" key="7">
    <source>
        <dbReference type="ARBA" id="ARBA00022989"/>
    </source>
</evidence>
<keyword evidence="4" id="KW-0813">Transport</keyword>
<dbReference type="CDD" id="cd13143">
    <property type="entry name" value="MATE_MepA_like"/>
    <property type="match status" value="1"/>
</dbReference>
<keyword evidence="6 10" id="KW-0812">Transmembrane</keyword>